<dbReference type="InterPro" id="IPR052158">
    <property type="entry name" value="INH-QAR"/>
</dbReference>
<feature type="domain" description="HTH araC/xylS-type" evidence="1">
    <location>
        <begin position="213"/>
        <end position="310"/>
    </location>
</feature>
<dbReference type="Gene3D" id="1.10.10.60">
    <property type="entry name" value="Homeodomain-like"/>
    <property type="match status" value="1"/>
</dbReference>
<dbReference type="PANTHER" id="PTHR43130">
    <property type="entry name" value="ARAC-FAMILY TRANSCRIPTIONAL REGULATOR"/>
    <property type="match status" value="1"/>
</dbReference>
<reference evidence="2 3" key="1">
    <citation type="submission" date="2017-03" db="EMBL/GenBank/DDBJ databases">
        <authorList>
            <person name="Afonso C.L."/>
            <person name="Miller P.J."/>
            <person name="Scott M.A."/>
            <person name="Spackman E."/>
            <person name="Goraichik I."/>
            <person name="Dimitrov K.M."/>
            <person name="Suarez D.L."/>
            <person name="Swayne D.E."/>
        </authorList>
    </citation>
    <scope>NUCLEOTIDE SEQUENCE [LARGE SCALE GENOMIC DNA]</scope>
    <source>
        <strain evidence="2 3">CECT 7639</strain>
    </source>
</reference>
<accession>A0A1Y5RYG9</accession>
<dbReference type="Gene3D" id="3.40.50.880">
    <property type="match status" value="1"/>
</dbReference>
<dbReference type="GO" id="GO:0043565">
    <property type="term" value="F:sequence-specific DNA binding"/>
    <property type="evidence" value="ECO:0007669"/>
    <property type="project" value="InterPro"/>
</dbReference>
<dbReference type="SMART" id="SM00342">
    <property type="entry name" value="HTH_ARAC"/>
    <property type="match status" value="1"/>
</dbReference>
<evidence type="ECO:0000259" key="1">
    <source>
        <dbReference type="PROSITE" id="PS01124"/>
    </source>
</evidence>
<dbReference type="InterPro" id="IPR029062">
    <property type="entry name" value="Class_I_gatase-like"/>
</dbReference>
<dbReference type="InterPro" id="IPR002818">
    <property type="entry name" value="DJ-1/PfpI"/>
</dbReference>
<protein>
    <submittedName>
        <fullName evidence="2">HTH-type transcriptional regulator CdhR</fullName>
    </submittedName>
</protein>
<dbReference type="InterPro" id="IPR018060">
    <property type="entry name" value="HTH_AraC"/>
</dbReference>
<dbReference type="AlphaFoldDB" id="A0A1Y5RYG9"/>
<dbReference type="Pfam" id="PF12833">
    <property type="entry name" value="HTH_18"/>
    <property type="match status" value="1"/>
</dbReference>
<dbReference type="GO" id="GO:0003700">
    <property type="term" value="F:DNA-binding transcription factor activity"/>
    <property type="evidence" value="ECO:0007669"/>
    <property type="project" value="InterPro"/>
</dbReference>
<evidence type="ECO:0000313" key="3">
    <source>
        <dbReference type="Proteomes" id="UP000193077"/>
    </source>
</evidence>
<gene>
    <name evidence="2" type="primary">cdhR_2</name>
    <name evidence="2" type="ORF">TRL7639_01089</name>
</gene>
<keyword evidence="3" id="KW-1185">Reference proteome</keyword>
<dbReference type="Pfam" id="PF01965">
    <property type="entry name" value="DJ-1_PfpI"/>
    <property type="match status" value="1"/>
</dbReference>
<dbReference type="EMBL" id="FWFO01000001">
    <property type="protein sequence ID" value="SLN28157.1"/>
    <property type="molecule type" value="Genomic_DNA"/>
</dbReference>
<dbReference type="SUPFAM" id="SSF52317">
    <property type="entry name" value="Class I glutamine amidotransferase-like"/>
    <property type="match status" value="1"/>
</dbReference>
<sequence>MDKMTLRTLILHPTPCQLSSLAIAQEMLDTANRVASLGGGPVVFKHQSLTPERALAECPHVDLVILPGLGLATPSELEQAMATEGFERLAQSLRMLARPDVTIAGACSGCFALGAAGLLDGRMVTTTWWLAPLLKARFPKARLDQEQIVRQDGDLITAGAAFAQIDLMLVLIERFGGYALAEDCRRFTMADSRPSQLPYLSVATLVAGDQQLQQAELFLRRNISRQVDLAELAGAAGLGARTFARRLAQRAAMTPTTFVQTLRVTEAIRLARATTLPQSEIAHRVGYGDDTALRRVMLKRTGKTLEHFKT</sequence>
<dbReference type="PANTHER" id="PTHR43130:SF3">
    <property type="entry name" value="HTH-TYPE TRANSCRIPTIONAL REGULATOR RV1931C"/>
    <property type="match status" value="1"/>
</dbReference>
<organism evidence="2 3">
    <name type="scientific">Falsiruegeria litorea R37</name>
    <dbReference type="NCBI Taxonomy" id="1200284"/>
    <lineage>
        <taxon>Bacteria</taxon>
        <taxon>Pseudomonadati</taxon>
        <taxon>Pseudomonadota</taxon>
        <taxon>Alphaproteobacteria</taxon>
        <taxon>Rhodobacterales</taxon>
        <taxon>Roseobacteraceae</taxon>
        <taxon>Falsiruegeria</taxon>
    </lineage>
</organism>
<dbReference type="PROSITE" id="PS01124">
    <property type="entry name" value="HTH_ARAC_FAMILY_2"/>
    <property type="match status" value="1"/>
</dbReference>
<dbReference type="OrthoDB" id="186587at2"/>
<name>A0A1Y5RYG9_9RHOB</name>
<evidence type="ECO:0000313" key="2">
    <source>
        <dbReference type="EMBL" id="SLN28157.1"/>
    </source>
</evidence>
<dbReference type="Proteomes" id="UP000193077">
    <property type="component" value="Unassembled WGS sequence"/>
</dbReference>
<proteinExistence type="predicted"/>